<dbReference type="InterPro" id="IPR027417">
    <property type="entry name" value="P-loop_NTPase"/>
</dbReference>
<dbReference type="SUPFAM" id="SSF52540">
    <property type="entry name" value="P-loop containing nucleoside triphosphate hydrolases"/>
    <property type="match status" value="1"/>
</dbReference>
<comment type="caution">
    <text evidence="1">The sequence shown here is derived from an EMBL/GenBank/DDBJ whole genome shotgun (WGS) entry which is preliminary data.</text>
</comment>
<dbReference type="CDD" id="cd00093">
    <property type="entry name" value="HTH_XRE"/>
    <property type="match status" value="1"/>
</dbReference>
<protein>
    <submittedName>
        <fullName evidence="1">AAA family ATPase</fullName>
    </submittedName>
</protein>
<evidence type="ECO:0000313" key="2">
    <source>
        <dbReference type="Proteomes" id="UP001592529"/>
    </source>
</evidence>
<dbReference type="InterPro" id="IPR001387">
    <property type="entry name" value="Cro/C1-type_HTH"/>
</dbReference>
<sequence>MSTKAGDGGMGQKIEHPGWKAWLLRDTREAHGITQEQAGEQLRSLADRMGLKDIKANPQTISSHELGAVFPGPHYRRAYCQLYGATDVQLGFRDPLPGEDVAKFEVTPMEHRHTGAHVLAVERALMHLAASSGGSEHVGFQQRVMDAWKRRHTGGDTNQPVLVLVGGFAGSGKTELARFLSELTGWPLLDKDPMSRALVEALLVELGSDPNDRQSDLYRERVRPLEYECLLKAAYANIDCGISTVLTAPFIAEMADEGWMRRLENRCSARGVTVAPVWVQCDVDSMHEYIGQRSAARDSWKLQNWAEYASGLDMSLRPVVPHLVVDNRYGSAVSLADRARLALGMVS</sequence>
<proteinExistence type="predicted"/>
<dbReference type="RefSeq" id="WP_380528049.1">
    <property type="nucleotide sequence ID" value="NZ_JBHFAA010000025.1"/>
</dbReference>
<name>A0ABV6WRL2_9ACTN</name>
<dbReference type="Gene3D" id="3.40.50.300">
    <property type="entry name" value="P-loop containing nucleotide triphosphate hydrolases"/>
    <property type="match status" value="1"/>
</dbReference>
<organism evidence="1 2">
    <name type="scientific">Streptacidiphilus alkalitolerans</name>
    <dbReference type="NCBI Taxonomy" id="3342712"/>
    <lineage>
        <taxon>Bacteria</taxon>
        <taxon>Bacillati</taxon>
        <taxon>Actinomycetota</taxon>
        <taxon>Actinomycetes</taxon>
        <taxon>Kitasatosporales</taxon>
        <taxon>Streptomycetaceae</taxon>
        <taxon>Streptacidiphilus</taxon>
    </lineage>
</organism>
<dbReference type="Pfam" id="PF13671">
    <property type="entry name" value="AAA_33"/>
    <property type="match status" value="1"/>
</dbReference>
<reference evidence="1 2" key="1">
    <citation type="submission" date="2024-09" db="EMBL/GenBank/DDBJ databases">
        <authorList>
            <person name="Lee S.D."/>
        </authorList>
    </citation>
    <scope>NUCLEOTIDE SEQUENCE [LARGE SCALE GENOMIC DNA]</scope>
    <source>
        <strain evidence="1 2">N1-12</strain>
    </source>
</reference>
<dbReference type="EMBL" id="JBHFAA010000025">
    <property type="protein sequence ID" value="MFC1428582.1"/>
    <property type="molecule type" value="Genomic_DNA"/>
</dbReference>
<keyword evidence="2" id="KW-1185">Reference proteome</keyword>
<accession>A0ABV6WRL2</accession>
<gene>
    <name evidence="1" type="ORF">ACEZCY_36010</name>
</gene>
<evidence type="ECO:0000313" key="1">
    <source>
        <dbReference type="EMBL" id="MFC1428582.1"/>
    </source>
</evidence>
<dbReference type="Proteomes" id="UP001592529">
    <property type="component" value="Unassembled WGS sequence"/>
</dbReference>